<dbReference type="Proteomes" id="UP000001926">
    <property type="component" value="Partially assembled WGS sequence"/>
</dbReference>
<dbReference type="Gene3D" id="1.10.510.10">
    <property type="entry name" value="Transferase(Phosphotransferase) domain 1"/>
    <property type="match status" value="2"/>
</dbReference>
<dbReference type="Pfam" id="PF00069">
    <property type="entry name" value="Pkinase"/>
    <property type="match status" value="1"/>
</dbReference>
<feature type="binding site" evidence="3">
    <location>
        <position position="358"/>
    </location>
    <ligand>
        <name>ATP</name>
        <dbReference type="ChEBI" id="CHEBI:30616"/>
    </ligand>
</feature>
<keyword evidence="2 3" id="KW-0067">ATP-binding</keyword>
<dbReference type="GeneID" id="3409911"/>
<evidence type="ECO:0000313" key="6">
    <source>
        <dbReference type="Proteomes" id="UP000001926"/>
    </source>
</evidence>
<dbReference type="PROSITE" id="PS00107">
    <property type="entry name" value="PROTEIN_KINASE_ATP"/>
    <property type="match status" value="1"/>
</dbReference>
<keyword evidence="5" id="KW-0418">Kinase</keyword>
<dbReference type="PROSITE" id="PS00108">
    <property type="entry name" value="PROTEIN_KINASE_ST"/>
    <property type="match status" value="1"/>
</dbReference>
<dbReference type="SMART" id="SM00220">
    <property type="entry name" value="S_TKc"/>
    <property type="match status" value="1"/>
</dbReference>
<dbReference type="GO" id="GO:0010506">
    <property type="term" value="P:regulation of autophagy"/>
    <property type="evidence" value="ECO:0007669"/>
    <property type="project" value="InterPro"/>
</dbReference>
<dbReference type="OrthoDB" id="4062651at2759"/>
<dbReference type="VEuPathDB" id="AmoebaDB:EHI_167640"/>
<dbReference type="InterPro" id="IPR045269">
    <property type="entry name" value="Atg1-like"/>
</dbReference>
<dbReference type="PROSITE" id="PS50011">
    <property type="entry name" value="PROTEIN_KINASE_DOM"/>
    <property type="match status" value="2"/>
</dbReference>
<dbReference type="Gene3D" id="3.30.200.20">
    <property type="entry name" value="Phosphorylase Kinase, domain 1"/>
    <property type="match status" value="1"/>
</dbReference>
<accession>C4M7Z6</accession>
<dbReference type="InterPro" id="IPR008271">
    <property type="entry name" value="Ser/Thr_kinase_AS"/>
</dbReference>
<keyword evidence="6" id="KW-1185">Reference proteome</keyword>
<dbReference type="FunFam" id="3.30.200.20:FF:001000">
    <property type="entry name" value="Myosin light chain kinase, putative"/>
    <property type="match status" value="1"/>
</dbReference>
<feature type="domain" description="Protein kinase" evidence="4">
    <location>
        <begin position="327"/>
        <end position="600"/>
    </location>
</feature>
<dbReference type="EMBL" id="DS571343">
    <property type="protein sequence ID" value="EAL50206.2"/>
    <property type="molecule type" value="Genomic_DNA"/>
</dbReference>
<reference evidence="5" key="1">
    <citation type="journal article" date="2005" name="Nature">
        <title>The genome of the protist parasite Entamoeba histolytica.</title>
        <authorList>
            <person name="Loftus B."/>
            <person name="Anderson I."/>
            <person name="Davies R."/>
            <person name="Alsmark U.C."/>
            <person name="Samuelson J."/>
            <person name="Amedeo P."/>
            <person name="Roncaglia P."/>
            <person name="Berriman M."/>
            <person name="Hirt R.P."/>
            <person name="Mann B.J."/>
            <person name="Nozaki T."/>
            <person name="Suh B."/>
            <person name="Pop M."/>
            <person name="Duchene M."/>
            <person name="Ackers J."/>
            <person name="Tannich E."/>
            <person name="Leippe M."/>
            <person name="Hofer M."/>
            <person name="Bruchhaus I."/>
            <person name="Willhoeft U."/>
            <person name="Bhattacharya A."/>
            <person name="Chillingworth T."/>
            <person name="Churcher C."/>
            <person name="Hance Z."/>
            <person name="Harris B."/>
            <person name="Harris D."/>
            <person name="Jagels K."/>
            <person name="Moule S."/>
            <person name="Mungall K."/>
            <person name="Ormond D."/>
            <person name="Squares R."/>
            <person name="Whitehead S."/>
            <person name="Quail M.A."/>
            <person name="Rabbinowitsch E."/>
            <person name="Norbertczak H."/>
            <person name="Price C."/>
            <person name="Wang Z."/>
            <person name="Guillen N."/>
            <person name="Gilchrist C."/>
            <person name="Stroup S.E."/>
            <person name="Bhattacharya S."/>
            <person name="Lohia A."/>
            <person name="Foster P.G."/>
            <person name="Sicheritz-Ponten T."/>
            <person name="Weber C."/>
            <person name="Singh U."/>
            <person name="Mukherjee C."/>
            <person name="El-Sayed N.M."/>
            <person name="Petri W.A.Jr."/>
            <person name="Clark C.G."/>
            <person name="Embley T.M."/>
            <person name="Barrell B."/>
            <person name="Fraser C.M."/>
            <person name="Hall N."/>
        </authorList>
    </citation>
    <scope>NUCLEOTIDE SEQUENCE [LARGE SCALE GENOMIC DNA]</scope>
    <source>
        <strain evidence="5">HM-1:IMSS</strain>
    </source>
</reference>
<dbReference type="VEuPathDB" id="AmoebaDB:EHI5A_112410"/>
<gene>
    <name evidence="5" type="ORF">EHI_167640</name>
</gene>
<keyword evidence="1 3" id="KW-0547">Nucleotide-binding</keyword>
<dbReference type="VEuPathDB" id="AmoebaDB:EHI7A_078430"/>
<dbReference type="AlphaFoldDB" id="C4M7Z6"/>
<name>C4M7Z6_ENTH1</name>
<evidence type="ECO:0000256" key="2">
    <source>
        <dbReference type="ARBA" id="ARBA00022840"/>
    </source>
</evidence>
<reference evidence="5" key="2">
    <citation type="submission" date="2007-03" db="EMBL/GenBank/DDBJ databases">
        <authorList>
            <person name="Lorenzi H."/>
            <person name="Amedeo P."/>
            <person name="Inman J."/>
            <person name="Schobel S."/>
            <person name="Caler E."/>
        </authorList>
    </citation>
    <scope>GENOME REANNOTATION</scope>
    <source>
        <strain evidence="5">HM-1:IMSS</strain>
    </source>
</reference>
<evidence type="ECO:0000256" key="1">
    <source>
        <dbReference type="ARBA" id="ARBA00022741"/>
    </source>
</evidence>
<dbReference type="VEuPathDB" id="AmoebaDB:KM1_143610"/>
<evidence type="ECO:0000313" key="5">
    <source>
        <dbReference type="EMBL" id="EAL50206.2"/>
    </source>
</evidence>
<dbReference type="VEuPathDB" id="AmoebaDB:EHI8A_079700"/>
<dbReference type="SUPFAM" id="SSF56112">
    <property type="entry name" value="Protein kinase-like (PK-like)"/>
    <property type="match status" value="2"/>
</dbReference>
<dbReference type="HOGENOM" id="CLU_485252_0_0_1"/>
<dbReference type="STRING" id="5759.C4M7Z6"/>
<feature type="domain" description="Protein kinase" evidence="4">
    <location>
        <begin position="1"/>
        <end position="317"/>
    </location>
</feature>
<proteinExistence type="predicted"/>
<dbReference type="OMA" id="WGTIPHI"/>
<dbReference type="InterPro" id="IPR000719">
    <property type="entry name" value="Prot_kinase_dom"/>
</dbReference>
<dbReference type="GO" id="GO:0004674">
    <property type="term" value="F:protein serine/threonine kinase activity"/>
    <property type="evidence" value="ECO:0000318"/>
    <property type="project" value="GO_Central"/>
</dbReference>
<dbReference type="InterPro" id="IPR017441">
    <property type="entry name" value="Protein_kinase_ATP_BS"/>
</dbReference>
<keyword evidence="5" id="KW-0808">Transferase</keyword>
<dbReference type="FunFam" id="1.10.510.10:FF:001497">
    <property type="entry name" value="Myosin light chain kinase, putative"/>
    <property type="match status" value="1"/>
</dbReference>
<dbReference type="KEGG" id="ehi:EHI_167640"/>
<dbReference type="FunFam" id="1.10.510.10:FF:001280">
    <property type="entry name" value="Myosin light chain kinase, putative"/>
    <property type="match status" value="1"/>
</dbReference>
<dbReference type="GO" id="GO:0005524">
    <property type="term" value="F:ATP binding"/>
    <property type="evidence" value="ECO:0007669"/>
    <property type="project" value="UniProtKB-UniRule"/>
</dbReference>
<sequence>MTIKEYINIQIFFIRKNKNNDEFINLKKEKKLKFDKKDKKTKSKMEREEKLKMEIKKRLSKTTYKIQGYWDELEMAKVISVLETVDSPFLINYRNFVYSLEPLSQDKIPFLMKKVARKGELTFESDPMPYTLMDLINDEKDKKLSMDKAMTIIAQIWLALNSLRNISDYIHVFSLHPSNIILTVIPESNPPMFQVQLTRYIPFIFKSTLTLEEKEYISPQQLHYIERETQKIDPRCEIYTFASLICKIFTNQLPYNPSLNIQQLITSYRNINKVIQIPQMNEFPEVKTLVEHLILQNSNWEYTYTDPFLIQARKCTFNELRSKAEDYSVIDEIGSGASAFVYQAIQKTRRGERVVALKELKVDKEMLEFIQNEVEIMKLCKHPNIVELYDNFINDGSSLFKKNDKGKFAEIVMEFCDGGTLKSFKENEYPFDPFPENMISHTLVGILKGLYYLHTEHHIIHRDLKPENVLLKVDPNNRHLPLVKIADFGLSRVLDKQEMATSYVGTPVFMAPEVYLRQLYNYKCDIWSLGAMYYYLRTGMFPLGDSRSRFENNLKKKTTPPYQEVFWGTIPQIKDFISHLIVFDTSKRYGWSSIHKHPYIKTLFGKNNQFY</sequence>
<organism evidence="5 6">
    <name type="scientific">Entamoeba histolytica (strain ATCC 30459 / HM-1:IMSS / ABRM)</name>
    <dbReference type="NCBI Taxonomy" id="294381"/>
    <lineage>
        <taxon>Eukaryota</taxon>
        <taxon>Amoebozoa</taxon>
        <taxon>Evosea</taxon>
        <taxon>Archamoebae</taxon>
        <taxon>Mastigamoebida</taxon>
        <taxon>Entamoebidae</taxon>
        <taxon>Entamoeba</taxon>
    </lineage>
</organism>
<dbReference type="PANTHER" id="PTHR24348:SF68">
    <property type="entry name" value="SERINE_THREONINE-PROTEIN KINASE ATG1C"/>
    <property type="match status" value="1"/>
</dbReference>
<dbReference type="PANTHER" id="PTHR24348">
    <property type="entry name" value="SERINE/THREONINE-PROTEIN KINASE UNC-51-RELATED"/>
    <property type="match status" value="1"/>
</dbReference>
<dbReference type="InParanoid" id="C4M7Z6"/>
<dbReference type="InterPro" id="IPR011009">
    <property type="entry name" value="Kinase-like_dom_sf"/>
</dbReference>
<dbReference type="RefSeq" id="XP_655592.2">
    <property type="nucleotide sequence ID" value="XM_650500.2"/>
</dbReference>
<evidence type="ECO:0000259" key="4">
    <source>
        <dbReference type="PROSITE" id="PS50011"/>
    </source>
</evidence>
<protein>
    <submittedName>
        <fullName evidence="5">Protein kinase domain containing protein</fullName>
    </submittedName>
</protein>
<evidence type="ECO:0000256" key="3">
    <source>
        <dbReference type="PROSITE-ProRule" id="PRU10141"/>
    </source>
</evidence>